<dbReference type="Gramene" id="AET5Gv20330600.11">
    <property type="protein sequence ID" value="AET5Gv20330600.11"/>
    <property type="gene ID" value="AET5Gv20330600"/>
</dbReference>
<reference evidence="3" key="2">
    <citation type="journal article" date="2017" name="Nat. Plants">
        <title>The Aegilops tauschii genome reveals multiple impacts of transposons.</title>
        <authorList>
            <person name="Zhao G."/>
            <person name="Zou C."/>
            <person name="Li K."/>
            <person name="Wang K."/>
            <person name="Li T."/>
            <person name="Gao L."/>
            <person name="Zhang X."/>
            <person name="Wang H."/>
            <person name="Yang Z."/>
            <person name="Liu X."/>
            <person name="Jiang W."/>
            <person name="Mao L."/>
            <person name="Kong X."/>
            <person name="Jiao Y."/>
            <person name="Jia J."/>
        </authorList>
    </citation>
    <scope>NUCLEOTIDE SEQUENCE [LARGE SCALE GENOMIC DNA]</scope>
    <source>
        <strain evidence="3">cv. AL8/78</strain>
    </source>
</reference>
<organism evidence="2 3">
    <name type="scientific">Aegilops tauschii subsp. strangulata</name>
    <name type="common">Goatgrass</name>
    <dbReference type="NCBI Taxonomy" id="200361"/>
    <lineage>
        <taxon>Eukaryota</taxon>
        <taxon>Viridiplantae</taxon>
        <taxon>Streptophyta</taxon>
        <taxon>Embryophyta</taxon>
        <taxon>Tracheophyta</taxon>
        <taxon>Spermatophyta</taxon>
        <taxon>Magnoliopsida</taxon>
        <taxon>Liliopsida</taxon>
        <taxon>Poales</taxon>
        <taxon>Poaceae</taxon>
        <taxon>BOP clade</taxon>
        <taxon>Pooideae</taxon>
        <taxon>Triticodae</taxon>
        <taxon>Triticeae</taxon>
        <taxon>Triticinae</taxon>
        <taxon>Aegilops</taxon>
    </lineage>
</organism>
<evidence type="ECO:0000256" key="1">
    <source>
        <dbReference type="SAM" id="MobiDB-lite"/>
    </source>
</evidence>
<proteinExistence type="predicted"/>
<name>A0A453K7J8_AEGTS</name>
<accession>A0A453K7J8</accession>
<evidence type="ECO:0000313" key="2">
    <source>
        <dbReference type="EnsemblPlants" id="AET5Gv20330600.11"/>
    </source>
</evidence>
<evidence type="ECO:0000313" key="3">
    <source>
        <dbReference type="Proteomes" id="UP000015105"/>
    </source>
</evidence>
<reference evidence="2" key="4">
    <citation type="submission" date="2019-03" db="UniProtKB">
        <authorList>
            <consortium name="EnsemblPlants"/>
        </authorList>
    </citation>
    <scope>IDENTIFICATION</scope>
</reference>
<feature type="compositionally biased region" description="Low complexity" evidence="1">
    <location>
        <begin position="11"/>
        <end position="24"/>
    </location>
</feature>
<reference evidence="2" key="5">
    <citation type="journal article" date="2021" name="G3 (Bethesda)">
        <title>Aegilops tauschii genome assembly Aet v5.0 features greater sequence contiguity and improved annotation.</title>
        <authorList>
            <person name="Wang L."/>
            <person name="Zhu T."/>
            <person name="Rodriguez J.C."/>
            <person name="Deal K.R."/>
            <person name="Dubcovsky J."/>
            <person name="McGuire P.E."/>
            <person name="Lux T."/>
            <person name="Spannagl M."/>
            <person name="Mayer K.F.X."/>
            <person name="Baldrich P."/>
            <person name="Meyers B.C."/>
            <person name="Huo N."/>
            <person name="Gu Y.Q."/>
            <person name="Zhou H."/>
            <person name="Devos K.M."/>
            <person name="Bennetzen J.L."/>
            <person name="Unver T."/>
            <person name="Budak H."/>
            <person name="Gulick P.J."/>
            <person name="Galiba G."/>
            <person name="Kalapos B."/>
            <person name="Nelson D.R."/>
            <person name="Li P."/>
            <person name="You F.M."/>
            <person name="Luo M.C."/>
            <person name="Dvorak J."/>
        </authorList>
    </citation>
    <scope>NUCLEOTIDE SEQUENCE [LARGE SCALE GENOMIC DNA]</scope>
    <source>
        <strain evidence="2">cv. AL8/78</strain>
    </source>
</reference>
<dbReference type="Proteomes" id="UP000015105">
    <property type="component" value="Chromosome 5D"/>
</dbReference>
<keyword evidence="3" id="KW-1185">Reference proteome</keyword>
<protein>
    <submittedName>
        <fullName evidence="2">Uncharacterized protein</fullName>
    </submittedName>
</protein>
<dbReference type="AlphaFoldDB" id="A0A453K7J8"/>
<feature type="compositionally biased region" description="Polar residues" evidence="1">
    <location>
        <begin position="35"/>
        <end position="44"/>
    </location>
</feature>
<feature type="region of interest" description="Disordered" evidence="1">
    <location>
        <begin position="1"/>
        <end position="44"/>
    </location>
</feature>
<reference evidence="2" key="3">
    <citation type="journal article" date="2017" name="Nature">
        <title>Genome sequence of the progenitor of the wheat D genome Aegilops tauschii.</title>
        <authorList>
            <person name="Luo M.C."/>
            <person name="Gu Y.Q."/>
            <person name="Puiu D."/>
            <person name="Wang H."/>
            <person name="Twardziok S.O."/>
            <person name="Deal K.R."/>
            <person name="Huo N."/>
            <person name="Zhu T."/>
            <person name="Wang L."/>
            <person name="Wang Y."/>
            <person name="McGuire P.E."/>
            <person name="Liu S."/>
            <person name="Long H."/>
            <person name="Ramasamy R.K."/>
            <person name="Rodriguez J.C."/>
            <person name="Van S.L."/>
            <person name="Yuan L."/>
            <person name="Wang Z."/>
            <person name="Xia Z."/>
            <person name="Xiao L."/>
            <person name="Anderson O.D."/>
            <person name="Ouyang S."/>
            <person name="Liang Y."/>
            <person name="Zimin A.V."/>
            <person name="Pertea G."/>
            <person name="Qi P."/>
            <person name="Bennetzen J.L."/>
            <person name="Dai X."/>
            <person name="Dawson M.W."/>
            <person name="Muller H.G."/>
            <person name="Kugler K."/>
            <person name="Rivarola-Duarte L."/>
            <person name="Spannagl M."/>
            <person name="Mayer K.F.X."/>
            <person name="Lu F.H."/>
            <person name="Bevan M.W."/>
            <person name="Leroy P."/>
            <person name="Li P."/>
            <person name="You F.M."/>
            <person name="Sun Q."/>
            <person name="Liu Z."/>
            <person name="Lyons E."/>
            <person name="Wicker T."/>
            <person name="Salzberg S.L."/>
            <person name="Devos K.M."/>
            <person name="Dvorak J."/>
        </authorList>
    </citation>
    <scope>NUCLEOTIDE SEQUENCE [LARGE SCALE GENOMIC DNA]</scope>
    <source>
        <strain evidence="2">cv. AL8/78</strain>
    </source>
</reference>
<dbReference type="EnsemblPlants" id="AET5Gv20330600.11">
    <property type="protein sequence ID" value="AET5Gv20330600.11"/>
    <property type="gene ID" value="AET5Gv20330600"/>
</dbReference>
<sequence length="44" mass="4495">MDEIVVPLRHPSGGSPTFSSGSPSAHWDSACPPTALNQSSPFAA</sequence>
<reference evidence="3" key="1">
    <citation type="journal article" date="2014" name="Science">
        <title>Ancient hybridizations among the ancestral genomes of bread wheat.</title>
        <authorList>
            <consortium name="International Wheat Genome Sequencing Consortium,"/>
            <person name="Marcussen T."/>
            <person name="Sandve S.R."/>
            <person name="Heier L."/>
            <person name="Spannagl M."/>
            <person name="Pfeifer M."/>
            <person name="Jakobsen K.S."/>
            <person name="Wulff B.B."/>
            <person name="Steuernagel B."/>
            <person name="Mayer K.F."/>
            <person name="Olsen O.A."/>
        </authorList>
    </citation>
    <scope>NUCLEOTIDE SEQUENCE [LARGE SCALE GENOMIC DNA]</scope>
    <source>
        <strain evidence="3">cv. AL8/78</strain>
    </source>
</reference>